<sequence>MTNPNPGDDMIPLRAVRAPVLSAEDEALLVRAARRAIRERDAATTFEFGIAEVPSYVVSPVYAIHSIHVTPRWREAVRALGTAAPLGSYLLLDGWPDERMKEHWHIIVARCTLEGKVFVEKLRWRSLRDRRSDAGVIGRRPRGGPLRRRSEGGSDAHTGHPLGRPRDATR</sequence>
<name>A0A1S1P481_METEX</name>
<proteinExistence type="predicted"/>
<comment type="caution">
    <text evidence="2">The sequence shown here is derived from an EMBL/GenBank/DDBJ whole genome shotgun (WGS) entry which is preliminary data.</text>
</comment>
<dbReference type="AlphaFoldDB" id="A0A1S1P481"/>
<feature type="compositionally biased region" description="Basic and acidic residues" evidence="1">
    <location>
        <begin position="148"/>
        <end position="170"/>
    </location>
</feature>
<dbReference type="EMBL" id="MNAO01000204">
    <property type="protein sequence ID" value="OHV15845.1"/>
    <property type="molecule type" value="Genomic_DNA"/>
</dbReference>
<feature type="region of interest" description="Disordered" evidence="1">
    <location>
        <begin position="135"/>
        <end position="170"/>
    </location>
</feature>
<evidence type="ECO:0000313" key="2">
    <source>
        <dbReference type="EMBL" id="OHV15845.1"/>
    </source>
</evidence>
<gene>
    <name evidence="2" type="ORF">BK022_16220</name>
</gene>
<protein>
    <submittedName>
        <fullName evidence="2">Uncharacterized protein</fullName>
    </submittedName>
</protein>
<reference evidence="2 3" key="1">
    <citation type="submission" date="2016-10" db="EMBL/GenBank/DDBJ databases">
        <title>Draft genome sequence of Methylobacterium extorquens CP3, a seed endophyte of Crotalaria pumila with plant growth-promoting and metal tolerance properties.</title>
        <authorList>
            <person name="Sanchez-Lopez A.S."/>
            <person name="Van Hamme J.D."/>
            <person name="Thijs S."/>
            <person name="Mcammond B.M."/>
            <person name="Stevens V."/>
            <person name="Gonzalez-Chavez M.D.C."/>
            <person name="Vangronsveld J."/>
        </authorList>
    </citation>
    <scope>NUCLEOTIDE SEQUENCE [LARGE SCALE GENOMIC DNA]</scope>
    <source>
        <strain evidence="2 3">CP3</strain>
    </source>
</reference>
<accession>A0A1S1P481</accession>
<dbReference type="Proteomes" id="UP000180215">
    <property type="component" value="Unassembled WGS sequence"/>
</dbReference>
<evidence type="ECO:0000313" key="3">
    <source>
        <dbReference type="Proteomes" id="UP000180215"/>
    </source>
</evidence>
<evidence type="ECO:0000256" key="1">
    <source>
        <dbReference type="SAM" id="MobiDB-lite"/>
    </source>
</evidence>
<organism evidence="2 3">
    <name type="scientific">Methylorubrum extorquens</name>
    <name type="common">Methylobacterium dichloromethanicum</name>
    <name type="synonym">Methylobacterium extorquens</name>
    <dbReference type="NCBI Taxonomy" id="408"/>
    <lineage>
        <taxon>Bacteria</taxon>
        <taxon>Pseudomonadati</taxon>
        <taxon>Pseudomonadota</taxon>
        <taxon>Alphaproteobacteria</taxon>
        <taxon>Hyphomicrobiales</taxon>
        <taxon>Methylobacteriaceae</taxon>
        <taxon>Methylorubrum</taxon>
    </lineage>
</organism>